<evidence type="ECO:0000256" key="6">
    <source>
        <dbReference type="SAM" id="MobiDB-lite"/>
    </source>
</evidence>
<dbReference type="InterPro" id="IPR044810">
    <property type="entry name" value="WRKY_plant"/>
</dbReference>
<keyword evidence="3" id="KW-0238">DNA-binding</keyword>
<sequence length="310" mass="33694">MGEGAVREVAQVYERIKIQHPLLLHYSSSHHHQPTTQLAHNLLSDALRALNLALSVMKQHPAAAAGSVTPRIVKAAEPQISPPSPASADSQAIVTSTARSGKRRRSSVMLEGQKSSWVDFTTVPYEDGYEWRKYGEKKINGTSYTRSYFRCTYKDDTGCLATKHVQQKDCNSDPPMFQVTYNNGHTCKNFTTTTAANNNSGSSNNLALIGCCNSSEGVTKISSRNNGHAGAAMNNIKQEQPPVLLPPLLEISALPFDGKPPSMTSSCISGDSWDEYSAGDMAQIAEASAGDDLLLYDPELFVLCTSFKVY</sequence>
<reference evidence="8" key="1">
    <citation type="submission" date="2019-03" db="EMBL/GenBank/DDBJ databases">
        <title>WGS assembly of Setaria viridis.</title>
        <authorList>
            <person name="Huang P."/>
            <person name="Jenkins J."/>
            <person name="Grimwood J."/>
            <person name="Barry K."/>
            <person name="Healey A."/>
            <person name="Mamidi S."/>
            <person name="Sreedasyam A."/>
            <person name="Shu S."/>
            <person name="Feldman M."/>
            <person name="Wu J."/>
            <person name="Yu Y."/>
            <person name="Chen C."/>
            <person name="Johnson J."/>
            <person name="Rokhsar D."/>
            <person name="Baxter I."/>
            <person name="Schmutz J."/>
            <person name="Brutnell T."/>
            <person name="Kellogg E."/>
        </authorList>
    </citation>
    <scope>NUCLEOTIDE SEQUENCE [LARGE SCALE GENOMIC DNA]</scope>
</reference>
<dbReference type="Proteomes" id="UP000298652">
    <property type="component" value="Chromosome 8"/>
</dbReference>
<gene>
    <name evidence="8" type="ORF">SEVIR_8G011900v2</name>
</gene>
<dbReference type="InterPro" id="IPR003657">
    <property type="entry name" value="WRKY_dom"/>
</dbReference>
<comment type="subcellular location">
    <subcellularLocation>
        <location evidence="1">Nucleus</location>
    </subcellularLocation>
</comment>
<dbReference type="GO" id="GO:0043565">
    <property type="term" value="F:sequence-specific DNA binding"/>
    <property type="evidence" value="ECO:0007669"/>
    <property type="project" value="InterPro"/>
</dbReference>
<feature type="domain" description="WRKY" evidence="7">
    <location>
        <begin position="126"/>
        <end position="185"/>
    </location>
</feature>
<keyword evidence="2" id="KW-0805">Transcription regulation</keyword>
<evidence type="ECO:0000256" key="3">
    <source>
        <dbReference type="ARBA" id="ARBA00023125"/>
    </source>
</evidence>
<evidence type="ECO:0000256" key="4">
    <source>
        <dbReference type="ARBA" id="ARBA00023163"/>
    </source>
</evidence>
<dbReference type="EMBL" id="CM016559">
    <property type="protein sequence ID" value="TKV99014.1"/>
    <property type="molecule type" value="Genomic_DNA"/>
</dbReference>
<evidence type="ECO:0000313" key="9">
    <source>
        <dbReference type="Proteomes" id="UP000298652"/>
    </source>
</evidence>
<proteinExistence type="predicted"/>
<keyword evidence="9" id="KW-1185">Reference proteome</keyword>
<evidence type="ECO:0000313" key="8">
    <source>
        <dbReference type="EMBL" id="TKV99014.1"/>
    </source>
</evidence>
<name>A0A4U6TE13_SETVI</name>
<dbReference type="Pfam" id="PF03106">
    <property type="entry name" value="WRKY"/>
    <property type="match status" value="1"/>
</dbReference>
<dbReference type="GO" id="GO:0005634">
    <property type="term" value="C:nucleus"/>
    <property type="evidence" value="ECO:0007669"/>
    <property type="project" value="UniProtKB-SubCell"/>
</dbReference>
<keyword evidence="4" id="KW-0804">Transcription</keyword>
<accession>A0A4U6TE13</accession>
<keyword evidence="5" id="KW-0539">Nucleus</keyword>
<protein>
    <recommendedName>
        <fullName evidence="7">WRKY domain-containing protein</fullName>
    </recommendedName>
</protein>
<dbReference type="PANTHER" id="PTHR31282">
    <property type="entry name" value="WRKY TRANSCRIPTION FACTOR 21-RELATED"/>
    <property type="match status" value="1"/>
</dbReference>
<dbReference type="AlphaFoldDB" id="A0A4U6TE13"/>
<dbReference type="PROSITE" id="PS50811">
    <property type="entry name" value="WRKY"/>
    <property type="match status" value="1"/>
</dbReference>
<dbReference type="Gramene" id="TKV99014">
    <property type="protein sequence ID" value="TKV99014"/>
    <property type="gene ID" value="SEVIR_8G011900v2"/>
</dbReference>
<dbReference type="Gene3D" id="2.20.25.80">
    <property type="entry name" value="WRKY domain"/>
    <property type="match status" value="1"/>
</dbReference>
<dbReference type="GO" id="GO:0003700">
    <property type="term" value="F:DNA-binding transcription factor activity"/>
    <property type="evidence" value="ECO:0007669"/>
    <property type="project" value="InterPro"/>
</dbReference>
<dbReference type="SMART" id="SM00774">
    <property type="entry name" value="WRKY"/>
    <property type="match status" value="1"/>
</dbReference>
<dbReference type="SUPFAM" id="SSF118290">
    <property type="entry name" value="WRKY DNA-binding domain"/>
    <property type="match status" value="1"/>
</dbReference>
<dbReference type="OMA" id="WDEYSAG"/>
<evidence type="ECO:0000256" key="5">
    <source>
        <dbReference type="ARBA" id="ARBA00023242"/>
    </source>
</evidence>
<evidence type="ECO:0000259" key="7">
    <source>
        <dbReference type="PROSITE" id="PS50811"/>
    </source>
</evidence>
<evidence type="ECO:0000256" key="1">
    <source>
        <dbReference type="ARBA" id="ARBA00004123"/>
    </source>
</evidence>
<organism evidence="8 9">
    <name type="scientific">Setaria viridis</name>
    <name type="common">Green bristlegrass</name>
    <name type="synonym">Setaria italica subsp. viridis</name>
    <dbReference type="NCBI Taxonomy" id="4556"/>
    <lineage>
        <taxon>Eukaryota</taxon>
        <taxon>Viridiplantae</taxon>
        <taxon>Streptophyta</taxon>
        <taxon>Embryophyta</taxon>
        <taxon>Tracheophyta</taxon>
        <taxon>Spermatophyta</taxon>
        <taxon>Magnoliopsida</taxon>
        <taxon>Liliopsida</taxon>
        <taxon>Poales</taxon>
        <taxon>Poaceae</taxon>
        <taxon>PACMAD clade</taxon>
        <taxon>Panicoideae</taxon>
        <taxon>Panicodae</taxon>
        <taxon>Paniceae</taxon>
        <taxon>Cenchrinae</taxon>
        <taxon>Setaria</taxon>
    </lineage>
</organism>
<feature type="region of interest" description="Disordered" evidence="6">
    <location>
        <begin position="78"/>
        <end position="108"/>
    </location>
</feature>
<evidence type="ECO:0000256" key="2">
    <source>
        <dbReference type="ARBA" id="ARBA00023015"/>
    </source>
</evidence>
<dbReference type="InterPro" id="IPR036576">
    <property type="entry name" value="WRKY_dom_sf"/>
</dbReference>